<dbReference type="EMBL" id="JBBPBM010000004">
    <property type="protein sequence ID" value="KAK8590223.1"/>
    <property type="molecule type" value="Genomic_DNA"/>
</dbReference>
<evidence type="ECO:0000313" key="3">
    <source>
        <dbReference type="Proteomes" id="UP001472677"/>
    </source>
</evidence>
<feature type="compositionally biased region" description="Pro residues" evidence="1">
    <location>
        <begin position="16"/>
        <end position="31"/>
    </location>
</feature>
<name>A0ABR2G124_9ROSI</name>
<evidence type="ECO:0000256" key="1">
    <source>
        <dbReference type="SAM" id="MobiDB-lite"/>
    </source>
</evidence>
<reference evidence="2 3" key="1">
    <citation type="journal article" date="2024" name="G3 (Bethesda)">
        <title>Genome assembly of Hibiscus sabdariffa L. provides insights into metabolisms of medicinal natural products.</title>
        <authorList>
            <person name="Kim T."/>
        </authorList>
    </citation>
    <scope>NUCLEOTIDE SEQUENCE [LARGE SCALE GENOMIC DNA]</scope>
    <source>
        <strain evidence="2">TK-2024</strain>
        <tissue evidence="2">Old leaves</tissue>
    </source>
</reference>
<sequence length="68" mass="7485">MAGLHYNFFPTDFFYPRPPQPSSPLPPPPTPLIKKTEAADPDDDTKQPGSMVQRLNNKSNVSMSGKQG</sequence>
<gene>
    <name evidence="2" type="ORF">V6N12_024602</name>
</gene>
<dbReference type="PANTHER" id="PTHR38223:SF4">
    <property type="match status" value="1"/>
</dbReference>
<accession>A0ABR2G124</accession>
<feature type="region of interest" description="Disordered" evidence="1">
    <location>
        <begin position="15"/>
        <end position="68"/>
    </location>
</feature>
<protein>
    <submittedName>
        <fullName evidence="2">Uncharacterized protein</fullName>
    </submittedName>
</protein>
<keyword evidence="3" id="KW-1185">Reference proteome</keyword>
<evidence type="ECO:0000313" key="2">
    <source>
        <dbReference type="EMBL" id="KAK8590223.1"/>
    </source>
</evidence>
<proteinExistence type="predicted"/>
<feature type="compositionally biased region" description="Polar residues" evidence="1">
    <location>
        <begin position="47"/>
        <end position="68"/>
    </location>
</feature>
<organism evidence="2 3">
    <name type="scientific">Hibiscus sabdariffa</name>
    <name type="common">roselle</name>
    <dbReference type="NCBI Taxonomy" id="183260"/>
    <lineage>
        <taxon>Eukaryota</taxon>
        <taxon>Viridiplantae</taxon>
        <taxon>Streptophyta</taxon>
        <taxon>Embryophyta</taxon>
        <taxon>Tracheophyta</taxon>
        <taxon>Spermatophyta</taxon>
        <taxon>Magnoliopsida</taxon>
        <taxon>eudicotyledons</taxon>
        <taxon>Gunneridae</taxon>
        <taxon>Pentapetalae</taxon>
        <taxon>rosids</taxon>
        <taxon>malvids</taxon>
        <taxon>Malvales</taxon>
        <taxon>Malvaceae</taxon>
        <taxon>Malvoideae</taxon>
        <taxon>Hibiscus</taxon>
    </lineage>
</organism>
<dbReference type="Proteomes" id="UP001472677">
    <property type="component" value="Unassembled WGS sequence"/>
</dbReference>
<dbReference type="PANTHER" id="PTHR38223">
    <property type="match status" value="1"/>
</dbReference>
<comment type="caution">
    <text evidence="2">The sequence shown here is derived from an EMBL/GenBank/DDBJ whole genome shotgun (WGS) entry which is preliminary data.</text>
</comment>